<dbReference type="AlphaFoldDB" id="A0ABD4XM00"/>
<gene>
    <name evidence="2" type="ORF">G9403_10545</name>
</gene>
<reference evidence="2 3" key="1">
    <citation type="submission" date="2020-03" db="EMBL/GenBank/DDBJ databases">
        <title>Comparative genomics of Weissella paramesenteroides.</title>
        <authorList>
            <person name="Kant R."/>
            <person name="Takala T."/>
            <person name="Saris P."/>
        </authorList>
    </citation>
    <scope>NUCLEOTIDE SEQUENCE [LARGE SCALE GENOMIC DNA]</scope>
    <source>
        <strain evidence="2 3">SJ27-4</strain>
    </source>
</reference>
<comment type="caution">
    <text evidence="2">The sequence shown here is derived from an EMBL/GenBank/DDBJ whole genome shotgun (WGS) entry which is preliminary data.</text>
</comment>
<proteinExistence type="predicted"/>
<dbReference type="Proteomes" id="UP001215461">
    <property type="component" value="Unassembled WGS sequence"/>
</dbReference>
<evidence type="ECO:0000313" key="2">
    <source>
        <dbReference type="EMBL" id="MDF8372050.1"/>
    </source>
</evidence>
<dbReference type="RefSeq" id="WP_277362613.1">
    <property type="nucleotide sequence ID" value="NZ_JAANXN010000021.1"/>
</dbReference>
<evidence type="ECO:0000313" key="3">
    <source>
        <dbReference type="Proteomes" id="UP001215461"/>
    </source>
</evidence>
<evidence type="ECO:0000256" key="1">
    <source>
        <dbReference type="SAM" id="Coils"/>
    </source>
</evidence>
<name>A0ABD4XM00_WEIPA</name>
<organism evidence="2 3">
    <name type="scientific">Weissella paramesenteroides</name>
    <name type="common">Leuconostoc paramesenteroides</name>
    <dbReference type="NCBI Taxonomy" id="1249"/>
    <lineage>
        <taxon>Bacteria</taxon>
        <taxon>Bacillati</taxon>
        <taxon>Bacillota</taxon>
        <taxon>Bacilli</taxon>
        <taxon>Lactobacillales</taxon>
        <taxon>Lactobacillaceae</taxon>
        <taxon>Weissella</taxon>
    </lineage>
</organism>
<feature type="coiled-coil region" evidence="1">
    <location>
        <begin position="74"/>
        <end position="115"/>
    </location>
</feature>
<protein>
    <submittedName>
        <fullName evidence="2">Replication initiation protein</fullName>
    </submittedName>
</protein>
<accession>A0ABD4XM00</accession>
<dbReference type="EMBL" id="JAANXN010000021">
    <property type="protein sequence ID" value="MDF8372050.1"/>
    <property type="molecule type" value="Genomic_DNA"/>
</dbReference>
<keyword evidence="1" id="KW-0175">Coiled coil</keyword>
<sequence length="140" mass="16163">MTEHSFASVKELATSLGISRTTLYKRAKDAAVELTGTYTDEQIDILKGVYQSEHPSEHNEHESEQNWTVLSEQLTVKDQQIKELHEQLKQAQKLVDQAQQLQLKTQLQLEEKQEKILLLESANKEDVPEKKGFWRSLFGK</sequence>